<evidence type="ECO:0000259" key="6">
    <source>
        <dbReference type="PROSITE" id="PS50049"/>
    </source>
</evidence>
<dbReference type="Gene3D" id="2.60.120.40">
    <property type="match status" value="1"/>
</dbReference>
<organism evidence="7 8">
    <name type="scientific">Aldrovandia affinis</name>
    <dbReference type="NCBI Taxonomy" id="143900"/>
    <lineage>
        <taxon>Eukaryota</taxon>
        <taxon>Metazoa</taxon>
        <taxon>Chordata</taxon>
        <taxon>Craniata</taxon>
        <taxon>Vertebrata</taxon>
        <taxon>Euteleostomi</taxon>
        <taxon>Actinopterygii</taxon>
        <taxon>Neopterygii</taxon>
        <taxon>Teleostei</taxon>
        <taxon>Notacanthiformes</taxon>
        <taxon>Halosauridae</taxon>
        <taxon>Aldrovandia</taxon>
    </lineage>
</organism>
<keyword evidence="5" id="KW-0812">Transmembrane</keyword>
<dbReference type="Proteomes" id="UP001221898">
    <property type="component" value="Unassembled WGS sequence"/>
</dbReference>
<dbReference type="InterPro" id="IPR006052">
    <property type="entry name" value="TNF_dom"/>
</dbReference>
<dbReference type="PANTHER" id="PTHR11471:SF54">
    <property type="entry name" value="TNF SUPERFAMILY MEMBER 11"/>
    <property type="match status" value="1"/>
</dbReference>
<accession>A0AAD7WQG8</accession>
<evidence type="ECO:0000256" key="2">
    <source>
        <dbReference type="ARBA" id="ARBA00008670"/>
    </source>
</evidence>
<dbReference type="AlphaFoldDB" id="A0AAD7WQG8"/>
<dbReference type="CDD" id="cd00184">
    <property type="entry name" value="TNF"/>
    <property type="match status" value="1"/>
</dbReference>
<dbReference type="SUPFAM" id="SSF49842">
    <property type="entry name" value="TNF-like"/>
    <property type="match status" value="1"/>
</dbReference>
<dbReference type="InterPro" id="IPR021184">
    <property type="entry name" value="TNF_CS"/>
</dbReference>
<comment type="similarity">
    <text evidence="2">Belongs to the tumor necrosis factor family.</text>
</comment>
<protein>
    <recommendedName>
        <fullName evidence="6">THD domain-containing protein</fullName>
    </recommendedName>
</protein>
<dbReference type="GO" id="GO:0006955">
    <property type="term" value="P:immune response"/>
    <property type="evidence" value="ECO:0007669"/>
    <property type="project" value="InterPro"/>
</dbReference>
<dbReference type="SMART" id="SM00207">
    <property type="entry name" value="TNF"/>
    <property type="match status" value="1"/>
</dbReference>
<dbReference type="Pfam" id="PF00229">
    <property type="entry name" value="TNF"/>
    <property type="match status" value="1"/>
</dbReference>
<comment type="subcellular location">
    <subcellularLocation>
        <location evidence="1">Membrane</location>
    </subcellularLocation>
</comment>
<name>A0AAD7WQG8_9TELE</name>
<dbReference type="PANTHER" id="PTHR11471">
    <property type="entry name" value="TUMOR NECROSIS FACTOR FAMILY MEMBER"/>
    <property type="match status" value="1"/>
</dbReference>
<dbReference type="EMBL" id="JAINUG010000052">
    <property type="protein sequence ID" value="KAJ8404594.1"/>
    <property type="molecule type" value="Genomic_DNA"/>
</dbReference>
<dbReference type="PROSITE" id="PS50049">
    <property type="entry name" value="THD_2"/>
    <property type="match status" value="1"/>
</dbReference>
<dbReference type="GO" id="GO:0005164">
    <property type="term" value="F:tumor necrosis factor receptor binding"/>
    <property type="evidence" value="ECO:0007669"/>
    <property type="project" value="InterPro"/>
</dbReference>
<evidence type="ECO:0000256" key="4">
    <source>
        <dbReference type="ARBA" id="ARBA00023136"/>
    </source>
</evidence>
<dbReference type="InterPro" id="IPR008983">
    <property type="entry name" value="Tumour_necrosis_fac-like_dom"/>
</dbReference>
<sequence length="267" mass="30054">MAANDYRVYLRNPAEMESGPARFHSAQSAEPTCRPLVFGTLVVMGLLQIVSSVAILLHLTGYLHEVDLSSVQQKSLEEAEAGPVLADALKDPRKRERSRCAKVQKDLIPAAHLPIRAPIDYVKRGVIDAKVIQWNEAQGQLHKVRYHDGRLLVQEGGLYYVYAKTCFRRYDVESESAPALPQEGGVAQLIQYVYHERHTQQTTRPTLLMKSGSTKRWNSLDYNMYCEHQGRLFRLREGDGLFVSVSNSWMLDPDADGSFFGAFKAGN</sequence>
<evidence type="ECO:0000313" key="7">
    <source>
        <dbReference type="EMBL" id="KAJ8404594.1"/>
    </source>
</evidence>
<evidence type="ECO:0000313" key="8">
    <source>
        <dbReference type="Proteomes" id="UP001221898"/>
    </source>
</evidence>
<evidence type="ECO:0000256" key="3">
    <source>
        <dbReference type="ARBA" id="ARBA00022514"/>
    </source>
</evidence>
<feature type="transmembrane region" description="Helical" evidence="5">
    <location>
        <begin position="36"/>
        <end position="59"/>
    </location>
</feature>
<dbReference type="GO" id="GO:0016020">
    <property type="term" value="C:membrane"/>
    <property type="evidence" value="ECO:0007669"/>
    <property type="project" value="UniProtKB-SubCell"/>
</dbReference>
<proteinExistence type="inferred from homology"/>
<dbReference type="GO" id="GO:0005125">
    <property type="term" value="F:cytokine activity"/>
    <property type="evidence" value="ECO:0007669"/>
    <property type="project" value="UniProtKB-KW"/>
</dbReference>
<dbReference type="GO" id="GO:0005615">
    <property type="term" value="C:extracellular space"/>
    <property type="evidence" value="ECO:0007669"/>
    <property type="project" value="UniProtKB-KW"/>
</dbReference>
<keyword evidence="5" id="KW-1133">Transmembrane helix</keyword>
<keyword evidence="4 5" id="KW-0472">Membrane</keyword>
<keyword evidence="8" id="KW-1185">Reference proteome</keyword>
<comment type="caution">
    <text evidence="7">The sequence shown here is derived from an EMBL/GenBank/DDBJ whole genome shotgun (WGS) entry which is preliminary data.</text>
</comment>
<evidence type="ECO:0000256" key="5">
    <source>
        <dbReference type="SAM" id="Phobius"/>
    </source>
</evidence>
<feature type="domain" description="THD" evidence="6">
    <location>
        <begin position="109"/>
        <end position="265"/>
    </location>
</feature>
<gene>
    <name evidence="7" type="ORF">AAFF_G00334570</name>
</gene>
<dbReference type="PROSITE" id="PS00251">
    <property type="entry name" value="THD_1"/>
    <property type="match status" value="1"/>
</dbReference>
<reference evidence="7" key="1">
    <citation type="journal article" date="2023" name="Science">
        <title>Genome structures resolve the early diversification of teleost fishes.</title>
        <authorList>
            <person name="Parey E."/>
            <person name="Louis A."/>
            <person name="Montfort J."/>
            <person name="Bouchez O."/>
            <person name="Roques C."/>
            <person name="Iampietro C."/>
            <person name="Lluch J."/>
            <person name="Castinel A."/>
            <person name="Donnadieu C."/>
            <person name="Desvignes T."/>
            <person name="Floi Bucao C."/>
            <person name="Jouanno E."/>
            <person name="Wen M."/>
            <person name="Mejri S."/>
            <person name="Dirks R."/>
            <person name="Jansen H."/>
            <person name="Henkel C."/>
            <person name="Chen W.J."/>
            <person name="Zahm M."/>
            <person name="Cabau C."/>
            <person name="Klopp C."/>
            <person name="Thompson A.W."/>
            <person name="Robinson-Rechavi M."/>
            <person name="Braasch I."/>
            <person name="Lecointre G."/>
            <person name="Bobe J."/>
            <person name="Postlethwait J.H."/>
            <person name="Berthelot C."/>
            <person name="Roest Crollius H."/>
            <person name="Guiguen Y."/>
        </authorList>
    </citation>
    <scope>NUCLEOTIDE SEQUENCE</scope>
    <source>
        <strain evidence="7">NC1722</strain>
    </source>
</reference>
<keyword evidence="3" id="KW-0202">Cytokine</keyword>
<evidence type="ECO:0000256" key="1">
    <source>
        <dbReference type="ARBA" id="ARBA00004370"/>
    </source>
</evidence>